<reference evidence="5" key="1">
    <citation type="submission" date="2011-01" db="EMBL/GenBank/DDBJ databases">
        <title>Complete sequence of chromosome of Rahnella sp. Y9602.</title>
        <authorList>
            <consortium name="US DOE Joint Genome Institute"/>
            <person name="Lucas S."/>
            <person name="Copeland A."/>
            <person name="Lapidus A."/>
            <person name="Cheng J.-F."/>
            <person name="Goodwin L."/>
            <person name="Pitluck S."/>
            <person name="Lu M."/>
            <person name="Detter J.C."/>
            <person name="Han C."/>
            <person name="Tapia R."/>
            <person name="Land M."/>
            <person name="Hauser L."/>
            <person name="Kyrpides N."/>
            <person name="Ivanova N."/>
            <person name="Ovchinnikova G."/>
            <person name="Pagani I."/>
            <person name="Sobecky P.A."/>
            <person name="Martinez R.J."/>
            <person name="Woyke T."/>
        </authorList>
    </citation>
    <scope>NUCLEOTIDE SEQUENCE [LARGE SCALE GENOMIC DNA]</scope>
    <source>
        <strain evidence="5">Y9602</strain>
    </source>
</reference>
<dbReference type="GeneID" id="95419051"/>
<feature type="signal peptide" evidence="2">
    <location>
        <begin position="1"/>
        <end position="22"/>
    </location>
</feature>
<protein>
    <recommendedName>
        <fullName evidence="3">YdgH/BhsA/McbA-like domain-containing protein</fullName>
    </recommendedName>
</protein>
<name>A0A0H3F4M8_RAHSY</name>
<proteinExistence type="predicted"/>
<gene>
    <name evidence="4" type="ordered locus">Rahaq_0228</name>
</gene>
<reference evidence="4 5" key="2">
    <citation type="journal article" date="2012" name="J. Bacteriol.">
        <title>Complete Genome Sequence of Rahnella sp. Strain Y9602, a Gammaproteobacterium Isolate from Metal- and Radionuclide-Contaminated Soil.</title>
        <authorList>
            <person name="Martinez R.J."/>
            <person name="Bruce D."/>
            <person name="Detter C."/>
            <person name="Goodwin L.A."/>
            <person name="Han J."/>
            <person name="Han C.S."/>
            <person name="Held B."/>
            <person name="Land M.L."/>
            <person name="Mikhailova N."/>
            <person name="Nolan M."/>
            <person name="Pennacchio L."/>
            <person name="Pitluck S."/>
            <person name="Tapia R."/>
            <person name="Woyke T."/>
            <person name="Sobecky P.A."/>
        </authorList>
    </citation>
    <scope>NUCLEOTIDE SEQUENCE [LARGE SCALE GENOMIC DNA]</scope>
    <source>
        <strain evidence="4 5">Y9602</strain>
    </source>
</reference>
<dbReference type="InterPro" id="IPR036275">
    <property type="entry name" value="YdgH-like_sf"/>
</dbReference>
<dbReference type="Proteomes" id="UP000007257">
    <property type="component" value="Chromosome"/>
</dbReference>
<feature type="chain" id="PRO_5002608722" description="YdgH/BhsA/McbA-like domain-containing protein" evidence="2">
    <location>
        <begin position="23"/>
        <end position="89"/>
    </location>
</feature>
<accession>A0A0H3F4M8</accession>
<dbReference type="InterPro" id="IPR051096">
    <property type="entry name" value="BhsA/McbA_stress_biofilm_assoc"/>
</dbReference>
<dbReference type="PANTHER" id="PTHR34156">
    <property type="entry name" value="OUTER MEMBRANE PROTEIN-RELATED-RELATED"/>
    <property type="match status" value="1"/>
</dbReference>
<evidence type="ECO:0000313" key="4">
    <source>
        <dbReference type="EMBL" id="ADW71858.1"/>
    </source>
</evidence>
<evidence type="ECO:0000313" key="5">
    <source>
        <dbReference type="Proteomes" id="UP000007257"/>
    </source>
</evidence>
<dbReference type="EMBL" id="CP002505">
    <property type="protein sequence ID" value="ADW71858.1"/>
    <property type="molecule type" value="Genomic_DNA"/>
</dbReference>
<feature type="domain" description="YdgH/BhsA/McbA-like" evidence="3">
    <location>
        <begin position="37"/>
        <end position="89"/>
    </location>
</feature>
<dbReference type="InterPro" id="IPR025543">
    <property type="entry name" value="Dodecin-like"/>
</dbReference>
<sequence precursor="true">MKSKKIIVAAILTGLFSLNAMAAEMISKEEAKDKGYTSLGVVTTSNEYTAPMDAKEELSKLADEKGGKYYVVIAAQEKKKITATAEVFK</sequence>
<dbReference type="InterPro" id="IPR010854">
    <property type="entry name" value="YdgH/BhsA/McbA-like_dom"/>
</dbReference>
<dbReference type="KEGG" id="rah:Rahaq_0228"/>
<dbReference type="OrthoDB" id="6520115at2"/>
<dbReference type="RefSeq" id="WP_013573576.1">
    <property type="nucleotide sequence ID" value="NC_015061.1"/>
</dbReference>
<dbReference type="HOGENOM" id="CLU_158602_1_0_6"/>
<evidence type="ECO:0000259" key="3">
    <source>
        <dbReference type="Pfam" id="PF07338"/>
    </source>
</evidence>
<dbReference type="AlphaFoldDB" id="A0A0H3F4M8"/>
<dbReference type="PANTHER" id="PTHR34156:SF9">
    <property type="entry name" value="SECRETED PROTEIN"/>
    <property type="match status" value="1"/>
</dbReference>
<evidence type="ECO:0000256" key="1">
    <source>
        <dbReference type="ARBA" id="ARBA00022729"/>
    </source>
</evidence>
<dbReference type="eggNOG" id="ENOG5032Z18">
    <property type="taxonomic scope" value="Bacteria"/>
</dbReference>
<organism evidence="4 5">
    <name type="scientific">Rahnella sp. (strain Y9602)</name>
    <dbReference type="NCBI Taxonomy" id="2703885"/>
    <lineage>
        <taxon>Bacteria</taxon>
        <taxon>Pseudomonadati</taxon>
        <taxon>Pseudomonadota</taxon>
        <taxon>Gammaproteobacteria</taxon>
        <taxon>Enterobacterales</taxon>
        <taxon>Yersiniaceae</taxon>
        <taxon>Rahnella</taxon>
    </lineage>
</organism>
<dbReference type="SUPFAM" id="SSF159871">
    <property type="entry name" value="YdgH-like"/>
    <property type="match status" value="1"/>
</dbReference>
<dbReference type="Pfam" id="PF07338">
    <property type="entry name" value="YdgH_BhsA-like"/>
    <property type="match status" value="1"/>
</dbReference>
<dbReference type="Gene3D" id="3.30.1660.10">
    <property type="entry name" value="Flavin-binding protein dodecin"/>
    <property type="match status" value="1"/>
</dbReference>
<keyword evidence="1 2" id="KW-0732">Signal</keyword>
<evidence type="ECO:0000256" key="2">
    <source>
        <dbReference type="SAM" id="SignalP"/>
    </source>
</evidence>